<evidence type="ECO:0000256" key="10">
    <source>
        <dbReference type="RuleBase" id="RU004389"/>
    </source>
</evidence>
<dbReference type="Pfam" id="PF01132">
    <property type="entry name" value="EFP"/>
    <property type="match status" value="1"/>
</dbReference>
<dbReference type="RefSeq" id="WP_342825181.1">
    <property type="nucleotide sequence ID" value="NZ_CP046146.1"/>
</dbReference>
<dbReference type="SMART" id="SM00841">
    <property type="entry name" value="Elong-fact-P_C"/>
    <property type="match status" value="1"/>
</dbReference>
<dbReference type="Pfam" id="PF09285">
    <property type="entry name" value="Elong-fact-P_C"/>
    <property type="match status" value="1"/>
</dbReference>
<feature type="domain" description="Elongation factor P C-terminal" evidence="11">
    <location>
        <begin position="130"/>
        <end position="185"/>
    </location>
</feature>
<accession>A0AAJ5ZGW2</accession>
<evidence type="ECO:0000256" key="8">
    <source>
        <dbReference type="HAMAP-Rule" id="MF_00141"/>
    </source>
</evidence>
<dbReference type="SMART" id="SM01185">
    <property type="entry name" value="EFP"/>
    <property type="match status" value="1"/>
</dbReference>
<dbReference type="FunFam" id="2.40.50.140:FF:000009">
    <property type="entry name" value="Elongation factor P"/>
    <property type="match status" value="1"/>
</dbReference>
<dbReference type="InterPro" id="IPR001059">
    <property type="entry name" value="Transl_elong_P/YeiP_cen"/>
</dbReference>
<name>A0AAJ5ZGW2_9CHLR</name>
<comment type="pathway">
    <text evidence="2 8">Protein biosynthesis; polypeptide chain elongation.</text>
</comment>
<keyword evidence="4 8" id="KW-0963">Cytoplasm</keyword>
<dbReference type="PROSITE" id="PS01275">
    <property type="entry name" value="EFP"/>
    <property type="match status" value="1"/>
</dbReference>
<feature type="domain" description="Translation elongation factor P/YeiP central" evidence="12">
    <location>
        <begin position="68"/>
        <end position="122"/>
    </location>
</feature>
<dbReference type="InterPro" id="IPR015365">
    <property type="entry name" value="Elong-fact-P_C"/>
</dbReference>
<proteinExistence type="inferred from homology"/>
<evidence type="ECO:0000256" key="2">
    <source>
        <dbReference type="ARBA" id="ARBA00004815"/>
    </source>
</evidence>
<dbReference type="NCBIfam" id="TIGR00038">
    <property type="entry name" value="efp"/>
    <property type="match status" value="1"/>
</dbReference>
<dbReference type="PANTHER" id="PTHR30053">
    <property type="entry name" value="ELONGATION FACTOR P"/>
    <property type="match status" value="1"/>
</dbReference>
<dbReference type="SUPFAM" id="SSF50104">
    <property type="entry name" value="Translation proteins SH3-like domain"/>
    <property type="match status" value="1"/>
</dbReference>
<dbReference type="EMBL" id="WMBE01000002">
    <property type="protein sequence ID" value="MDG0867140.1"/>
    <property type="molecule type" value="Genomic_DNA"/>
</dbReference>
<dbReference type="SUPFAM" id="SSF50249">
    <property type="entry name" value="Nucleic acid-binding proteins"/>
    <property type="match status" value="2"/>
</dbReference>
<evidence type="ECO:0000313" key="14">
    <source>
        <dbReference type="EMBL" id="WFG38551.1"/>
    </source>
</evidence>
<evidence type="ECO:0000256" key="6">
    <source>
        <dbReference type="ARBA" id="ARBA00022917"/>
    </source>
</evidence>
<comment type="function">
    <text evidence="7 8">Involved in peptide bond synthesis. Stimulates efficient translation and peptide-bond synthesis on native or reconstituted 70S ribosomes in vitro. Probably functions indirectly by altering the affinity of the ribosome for aminoacyl-tRNA, thus increasing their reactivity as acceptors for peptidyl transferase.</text>
</comment>
<dbReference type="NCBIfam" id="NF001810">
    <property type="entry name" value="PRK00529.1"/>
    <property type="match status" value="1"/>
</dbReference>
<evidence type="ECO:0000259" key="11">
    <source>
        <dbReference type="SMART" id="SM00841"/>
    </source>
</evidence>
<dbReference type="Proteomes" id="UP001219901">
    <property type="component" value="Chromosome"/>
</dbReference>
<dbReference type="CDD" id="cd04470">
    <property type="entry name" value="S1_EF-P_repeat_1"/>
    <property type="match status" value="1"/>
</dbReference>
<dbReference type="EMBL" id="CP046147">
    <property type="protein sequence ID" value="WFG38551.1"/>
    <property type="molecule type" value="Genomic_DNA"/>
</dbReference>
<dbReference type="Gene3D" id="2.40.50.140">
    <property type="entry name" value="Nucleic acid-binding proteins"/>
    <property type="match status" value="2"/>
</dbReference>
<evidence type="ECO:0000256" key="4">
    <source>
        <dbReference type="ARBA" id="ARBA00022490"/>
    </source>
</evidence>
<dbReference type="AlphaFoldDB" id="A0AAJ5ZGW2"/>
<dbReference type="Proteomes" id="UP001321249">
    <property type="component" value="Unassembled WGS sequence"/>
</dbReference>
<dbReference type="FunFam" id="2.40.50.140:FF:000004">
    <property type="entry name" value="Elongation factor P"/>
    <property type="match status" value="1"/>
</dbReference>
<reference evidence="14" key="2">
    <citation type="journal article" date="2023" name="Nat. Commun.">
        <title>Cultivation of marine bacteria of the SAR202 clade.</title>
        <authorList>
            <person name="Lim Y."/>
            <person name="Seo J.H."/>
            <person name="Giovannoni S.J."/>
            <person name="Kang I."/>
            <person name="Cho J.C."/>
        </authorList>
    </citation>
    <scope>NUCLEOTIDE SEQUENCE</scope>
    <source>
        <strain evidence="14">JH1073</strain>
    </source>
</reference>
<dbReference type="PIRSF" id="PIRSF005901">
    <property type="entry name" value="EF-P"/>
    <property type="match status" value="1"/>
</dbReference>
<dbReference type="InterPro" id="IPR012340">
    <property type="entry name" value="NA-bd_OB-fold"/>
</dbReference>
<evidence type="ECO:0000256" key="9">
    <source>
        <dbReference type="NCBIfam" id="TIGR00038"/>
    </source>
</evidence>
<dbReference type="GO" id="GO:0005829">
    <property type="term" value="C:cytosol"/>
    <property type="evidence" value="ECO:0007669"/>
    <property type="project" value="UniProtKB-ARBA"/>
</dbReference>
<evidence type="ECO:0000313" key="13">
    <source>
        <dbReference type="EMBL" id="MDG0867140.1"/>
    </source>
</evidence>
<keyword evidence="15" id="KW-1185">Reference proteome</keyword>
<dbReference type="Pfam" id="PF08207">
    <property type="entry name" value="EFP_N"/>
    <property type="match status" value="1"/>
</dbReference>
<dbReference type="InterPro" id="IPR011768">
    <property type="entry name" value="Transl_elongation_fac_P"/>
</dbReference>
<comment type="similarity">
    <text evidence="3 8 10">Belongs to the elongation factor P family.</text>
</comment>
<dbReference type="GO" id="GO:0043043">
    <property type="term" value="P:peptide biosynthetic process"/>
    <property type="evidence" value="ECO:0007669"/>
    <property type="project" value="InterPro"/>
</dbReference>
<dbReference type="InterPro" id="IPR008991">
    <property type="entry name" value="Translation_prot_SH3-like_sf"/>
</dbReference>
<dbReference type="InterPro" id="IPR014722">
    <property type="entry name" value="Rib_uL2_dom2"/>
</dbReference>
<comment type="subcellular location">
    <subcellularLocation>
        <location evidence="1 8">Cytoplasm</location>
    </subcellularLocation>
</comment>
<dbReference type="InterPro" id="IPR020599">
    <property type="entry name" value="Transl_elong_fac_P/YeiP"/>
</dbReference>
<gene>
    <name evidence="8 14" type="primary">efp</name>
    <name evidence="13" type="ORF">GKO46_08635</name>
    <name evidence="14" type="ORF">GKO48_02640</name>
</gene>
<dbReference type="InterPro" id="IPR013185">
    <property type="entry name" value="Transl_elong_KOW-like"/>
</dbReference>
<reference evidence="15 16" key="1">
    <citation type="submission" date="2019-11" db="EMBL/GenBank/DDBJ databases">
        <authorList>
            <person name="Cho J.-C."/>
        </authorList>
    </citation>
    <scope>NUCLEOTIDE SEQUENCE [LARGE SCALE GENOMIC DNA]</scope>
    <source>
        <strain evidence="14 15">JH1073</strain>
        <strain evidence="13 16">JH702</strain>
    </source>
</reference>
<dbReference type="GO" id="GO:0003746">
    <property type="term" value="F:translation elongation factor activity"/>
    <property type="evidence" value="ECO:0007669"/>
    <property type="project" value="UniProtKB-UniRule"/>
</dbReference>
<evidence type="ECO:0000256" key="1">
    <source>
        <dbReference type="ARBA" id="ARBA00004496"/>
    </source>
</evidence>
<sequence>MTISSSEIRRNMTIILDDDVYQILDWQHRQAPKAPPTLTIKVRQVKSGNVYERKLPGNQKLTRAEVETPTVQYLYPDGDMYNFMNTETFDQFAITDEVLGDALKYIAEGDTLEVMMYEGVPISCEVAPSVTLEIGQTEIGLKGDTQSGATKPATTTTGLTLQVPLFVSTGDRIVVNTTEGTYTGRAD</sequence>
<dbReference type="HAMAP" id="MF_00141">
    <property type="entry name" value="EF_P"/>
    <property type="match status" value="1"/>
</dbReference>
<dbReference type="InterPro" id="IPR013852">
    <property type="entry name" value="Transl_elong_P/YeiP_CS"/>
</dbReference>
<evidence type="ECO:0000313" key="15">
    <source>
        <dbReference type="Proteomes" id="UP001219901"/>
    </source>
</evidence>
<dbReference type="CDD" id="cd05794">
    <property type="entry name" value="S1_EF-P_repeat_2"/>
    <property type="match status" value="1"/>
</dbReference>
<reference evidence="15" key="3">
    <citation type="submission" date="2023-06" db="EMBL/GenBank/DDBJ databases">
        <title>Pangenomics reveal diversification of enzyme families and niche specialization in globally abundant SAR202 bacteria.</title>
        <authorList>
            <person name="Saw J.H.W."/>
        </authorList>
    </citation>
    <scope>NUCLEOTIDE SEQUENCE [LARGE SCALE GENOMIC DNA]</scope>
    <source>
        <strain evidence="15">JH1073</strain>
    </source>
</reference>
<keyword evidence="5 8" id="KW-0251">Elongation factor</keyword>
<evidence type="ECO:0000256" key="7">
    <source>
        <dbReference type="ARBA" id="ARBA00025469"/>
    </source>
</evidence>
<evidence type="ECO:0000313" key="16">
    <source>
        <dbReference type="Proteomes" id="UP001321249"/>
    </source>
</evidence>
<keyword evidence="6 8" id="KW-0648">Protein biosynthesis</keyword>
<dbReference type="Gene3D" id="2.30.30.30">
    <property type="match status" value="1"/>
</dbReference>
<dbReference type="PANTHER" id="PTHR30053:SF12">
    <property type="entry name" value="ELONGATION FACTOR P (EF-P) FAMILY PROTEIN"/>
    <property type="match status" value="1"/>
</dbReference>
<protein>
    <recommendedName>
        <fullName evidence="8 9">Elongation factor P</fullName>
        <shortName evidence="8">EF-P</shortName>
    </recommendedName>
</protein>
<organism evidence="14 15">
    <name type="scientific">Candidatus Lucifugimonas marina</name>
    <dbReference type="NCBI Taxonomy" id="3038979"/>
    <lineage>
        <taxon>Bacteria</taxon>
        <taxon>Bacillati</taxon>
        <taxon>Chloroflexota</taxon>
        <taxon>Dehalococcoidia</taxon>
        <taxon>SAR202 cluster</taxon>
        <taxon>Candidatus Lucifugimonadales</taxon>
        <taxon>Candidatus Lucifugimonadaceae</taxon>
        <taxon>Candidatus Lucifugimonas</taxon>
    </lineage>
</organism>
<evidence type="ECO:0000259" key="12">
    <source>
        <dbReference type="SMART" id="SM01185"/>
    </source>
</evidence>
<evidence type="ECO:0000256" key="3">
    <source>
        <dbReference type="ARBA" id="ARBA00009479"/>
    </source>
</evidence>
<evidence type="ECO:0000256" key="5">
    <source>
        <dbReference type="ARBA" id="ARBA00022768"/>
    </source>
</evidence>